<reference evidence="3" key="3">
    <citation type="journal article" date="2022" name="bioRxiv">
        <title>A global pangenome for the wheat fungal pathogen Pyrenophora tritici-repentis and prediction of effector protein structural homology.</title>
        <authorList>
            <person name="Moolhuijzen P."/>
            <person name="See P.T."/>
            <person name="Shi G."/>
            <person name="Powell H.R."/>
            <person name="Cockram J."/>
            <person name="Jorgensen L.N."/>
            <person name="Benslimane H."/>
            <person name="Strelkov S.E."/>
            <person name="Turner J."/>
            <person name="Liu Z."/>
            <person name="Moffat C.S."/>
        </authorList>
    </citation>
    <scope>NUCLEOTIDE SEQUENCE</scope>
    <source>
        <strain evidence="3">86-124</strain>
    </source>
</reference>
<dbReference type="AlphaFoldDB" id="A0A2W1H0M6"/>
<name>A0A2W1H0M6_9PLEO</name>
<proteinExistence type="predicted"/>
<accession>A0A2W1H0M6</accession>
<dbReference type="OMA" id="FEHVAGF"/>
<evidence type="ECO:0000313" key="2">
    <source>
        <dbReference type="EMBL" id="KAF7566585.1"/>
    </source>
</evidence>
<gene>
    <name evidence="3" type="ORF">Ptr86124_002663</name>
    <name evidence="2" type="ORF">PtrM4_149050</name>
</gene>
<dbReference type="EMBL" id="NRDI02000002">
    <property type="protein sequence ID" value="KAI1519535.1"/>
    <property type="molecule type" value="Genomic_DNA"/>
</dbReference>
<reference evidence="2" key="1">
    <citation type="journal article" date="2018" name="BMC Genomics">
        <title>Comparative genomics of the wheat fungal pathogen Pyrenophora tritici-repentis reveals chromosomal variations and genome plasticity.</title>
        <authorList>
            <person name="Moolhuijzen P."/>
            <person name="See P.T."/>
            <person name="Hane J.K."/>
            <person name="Shi G."/>
            <person name="Liu Z."/>
            <person name="Oliver R.P."/>
            <person name="Moffat C.S."/>
        </authorList>
    </citation>
    <scope>NUCLEOTIDE SEQUENCE [LARGE SCALE GENOMIC DNA]</scope>
    <source>
        <strain evidence="2">M4</strain>
    </source>
</reference>
<protein>
    <submittedName>
        <fullName evidence="2">Uncharacterized protein</fullName>
    </submittedName>
</protein>
<reference evidence="3" key="2">
    <citation type="submission" date="2021-05" db="EMBL/GenBank/DDBJ databases">
        <authorList>
            <person name="Moolhuijzen P.M."/>
            <person name="Moffat C.S."/>
        </authorList>
    </citation>
    <scope>NUCLEOTIDE SEQUENCE</scope>
    <source>
        <strain evidence="3">86-124</strain>
    </source>
</reference>
<evidence type="ECO:0000256" key="1">
    <source>
        <dbReference type="SAM" id="MobiDB-lite"/>
    </source>
</evidence>
<dbReference type="EMBL" id="NQIK02000009">
    <property type="protein sequence ID" value="KAF7566585.1"/>
    <property type="molecule type" value="Genomic_DNA"/>
</dbReference>
<dbReference type="Proteomes" id="UP000245464">
    <property type="component" value="Chromosome 9"/>
</dbReference>
<keyword evidence="5" id="KW-1185">Reference proteome</keyword>
<feature type="compositionally biased region" description="Polar residues" evidence="1">
    <location>
        <begin position="22"/>
        <end position="33"/>
    </location>
</feature>
<evidence type="ECO:0000313" key="5">
    <source>
        <dbReference type="Proteomes" id="UP000249757"/>
    </source>
</evidence>
<reference evidence="5" key="4">
    <citation type="journal article" date="2022" name="Microb. Genom.">
        <title>A global pangenome for the wheat fungal pathogen Pyrenophora tritici-repentis and prediction of effector protein structural homology.</title>
        <authorList>
            <person name="Moolhuijzen P.M."/>
            <person name="See P.T."/>
            <person name="Shi G."/>
            <person name="Powell H.R."/>
            <person name="Cockram J."/>
            <person name="Jorgensen L.N."/>
            <person name="Benslimane H."/>
            <person name="Strelkov S.E."/>
            <person name="Turner J."/>
            <person name="Liu Z."/>
            <person name="Moffat C.S."/>
        </authorList>
    </citation>
    <scope>NUCLEOTIDE SEQUENCE [LARGE SCALE GENOMIC DNA]</scope>
</reference>
<evidence type="ECO:0000313" key="3">
    <source>
        <dbReference type="EMBL" id="KAI1519535.1"/>
    </source>
</evidence>
<organism evidence="2 4">
    <name type="scientific">Pyrenophora tritici-repentis</name>
    <dbReference type="NCBI Taxonomy" id="45151"/>
    <lineage>
        <taxon>Eukaryota</taxon>
        <taxon>Fungi</taxon>
        <taxon>Dikarya</taxon>
        <taxon>Ascomycota</taxon>
        <taxon>Pezizomycotina</taxon>
        <taxon>Dothideomycetes</taxon>
        <taxon>Pleosporomycetidae</taxon>
        <taxon>Pleosporales</taxon>
        <taxon>Pleosporineae</taxon>
        <taxon>Pleosporaceae</taxon>
        <taxon>Pyrenophora</taxon>
    </lineage>
</organism>
<dbReference type="OrthoDB" id="3758401at2759"/>
<dbReference type="Proteomes" id="UP000249757">
    <property type="component" value="Unassembled WGS sequence"/>
</dbReference>
<evidence type="ECO:0000313" key="4">
    <source>
        <dbReference type="Proteomes" id="UP000245464"/>
    </source>
</evidence>
<comment type="caution">
    <text evidence="2">The sequence shown here is derived from an EMBL/GenBank/DDBJ whole genome shotgun (WGS) entry which is preliminary data.</text>
</comment>
<sequence>MAIQKDTVPMDIDYVDSPPSPTKSESTQSSTLSYTDDFETLPSNGPNSHAHIINLGDYVYSKEEGAVKLQDAVVTTLFNTSPDTLKSFLNPNVNIFKAVFGKKDVQLVIWRKGLEVFVGTFEHHTSMKAYRFERVAGFLIRNDGSWHLKATASNSYSAAKWLDVWAGKFECHGGVAKMTVEFGEVEMAKSASALAVAMIGGNYWELKTDVKTT</sequence>
<feature type="region of interest" description="Disordered" evidence="1">
    <location>
        <begin position="1"/>
        <end position="33"/>
    </location>
</feature>